<dbReference type="GO" id="GO:0004815">
    <property type="term" value="F:aspartate-tRNA ligase activity"/>
    <property type="evidence" value="ECO:0007669"/>
    <property type="project" value="UniProtKB-UniRule"/>
</dbReference>
<reference evidence="9" key="1">
    <citation type="submission" date="2017-02" db="EMBL/GenBank/DDBJ databases">
        <title>Delving into the versatile metabolic prowess of the omnipresent phylum Bacteroidetes.</title>
        <authorList>
            <person name="Nobu M.K."/>
            <person name="Mei R."/>
            <person name="Narihiro T."/>
            <person name="Kuroda K."/>
            <person name="Liu W.-T."/>
        </authorList>
    </citation>
    <scope>NUCLEOTIDE SEQUENCE</scope>
    <source>
        <strain evidence="9">ADurb.Bin131</strain>
    </source>
</reference>
<comment type="function">
    <text evidence="7">Aspartyl-tRNA synthetase with relaxed tRNA specificity since it is able to aspartylate not only its cognate tRNA(Asp) but also tRNA(Asn). Reaction proceeds in two steps: L-aspartate is first activated by ATP to form Asp-AMP and then transferred to the acceptor end of tRNA(Asp/Asn).</text>
</comment>
<dbReference type="Pfam" id="PF01336">
    <property type="entry name" value="tRNA_anti-codon"/>
    <property type="match status" value="1"/>
</dbReference>
<evidence type="ECO:0000313" key="9">
    <source>
        <dbReference type="EMBL" id="OQB71889.1"/>
    </source>
</evidence>
<feature type="binding site" evidence="7">
    <location>
        <position position="483"/>
    </location>
    <ligand>
        <name>ATP</name>
        <dbReference type="ChEBI" id="CHEBI:30616"/>
    </ligand>
</feature>
<feature type="binding site" evidence="7">
    <location>
        <begin position="222"/>
        <end position="224"/>
    </location>
    <ligand>
        <name>ATP</name>
        <dbReference type="ChEBI" id="CHEBI:30616"/>
    </ligand>
</feature>
<proteinExistence type="inferred from homology"/>
<feature type="binding site" evidence="7">
    <location>
        <begin position="535"/>
        <end position="538"/>
    </location>
    <ligand>
        <name>ATP</name>
        <dbReference type="ChEBI" id="CHEBI:30616"/>
    </ligand>
</feature>
<feature type="binding site" evidence="7">
    <location>
        <position position="222"/>
    </location>
    <ligand>
        <name>L-aspartate</name>
        <dbReference type="ChEBI" id="CHEBI:29991"/>
    </ligand>
</feature>
<feature type="binding site" evidence="7">
    <location>
        <position position="449"/>
    </location>
    <ligand>
        <name>L-aspartate</name>
        <dbReference type="ChEBI" id="CHEBI:29991"/>
    </ligand>
</feature>
<evidence type="ECO:0000256" key="6">
    <source>
        <dbReference type="ARBA" id="ARBA00023146"/>
    </source>
</evidence>
<dbReference type="InterPro" id="IPR047090">
    <property type="entry name" value="AspRS_core"/>
</dbReference>
<dbReference type="AlphaFoldDB" id="A0A1V6C4P1"/>
<evidence type="ECO:0000256" key="4">
    <source>
        <dbReference type="ARBA" id="ARBA00022840"/>
    </source>
</evidence>
<keyword evidence="4 7" id="KW-0067">ATP-binding</keyword>
<dbReference type="PRINTS" id="PR01042">
    <property type="entry name" value="TRNASYNTHASP"/>
</dbReference>
<dbReference type="InterPro" id="IPR004115">
    <property type="entry name" value="GAD-like_sf"/>
</dbReference>
<dbReference type="EC" id="6.1.1.23" evidence="7"/>
<keyword evidence="3 7" id="KW-0547">Nucleotide-binding</keyword>
<dbReference type="NCBIfam" id="NF001750">
    <property type="entry name" value="PRK00476.1"/>
    <property type="match status" value="1"/>
</dbReference>
<evidence type="ECO:0000256" key="2">
    <source>
        <dbReference type="ARBA" id="ARBA00022598"/>
    </source>
</evidence>
<dbReference type="Gene3D" id="2.40.50.140">
    <property type="entry name" value="Nucleic acid-binding proteins"/>
    <property type="match status" value="1"/>
</dbReference>
<dbReference type="PANTHER" id="PTHR22594">
    <property type="entry name" value="ASPARTYL/LYSYL-TRNA SYNTHETASE"/>
    <property type="match status" value="1"/>
</dbReference>
<dbReference type="GO" id="GO:0005737">
    <property type="term" value="C:cytoplasm"/>
    <property type="evidence" value="ECO:0007669"/>
    <property type="project" value="UniProtKB-SubCell"/>
</dbReference>
<comment type="caution">
    <text evidence="7">Lacks conserved residue(s) required for the propagation of feature annotation.</text>
</comment>
<dbReference type="EMBL" id="MWDQ01000147">
    <property type="protein sequence ID" value="OQB71889.1"/>
    <property type="molecule type" value="Genomic_DNA"/>
</dbReference>
<keyword evidence="6 7" id="KW-0030">Aminoacyl-tRNA synthetase</keyword>
<dbReference type="Gene3D" id="3.30.930.10">
    <property type="entry name" value="Bira Bifunctional Protein, Domain 2"/>
    <property type="match status" value="1"/>
</dbReference>
<keyword evidence="7" id="KW-0963">Cytoplasm</keyword>
<dbReference type="PROSITE" id="PS50862">
    <property type="entry name" value="AA_TRNA_LIGASE_II"/>
    <property type="match status" value="1"/>
</dbReference>
<dbReference type="InterPro" id="IPR004365">
    <property type="entry name" value="NA-bd_OB_tRNA"/>
</dbReference>
<evidence type="ECO:0000256" key="7">
    <source>
        <dbReference type="HAMAP-Rule" id="MF_00044"/>
    </source>
</evidence>
<dbReference type="InterPro" id="IPR029351">
    <property type="entry name" value="GAD_dom"/>
</dbReference>
<organism evidence="9">
    <name type="scientific">candidate division TA06 bacterium ADurb.Bin131</name>
    <dbReference type="NCBI Taxonomy" id="1852827"/>
    <lineage>
        <taxon>Bacteria</taxon>
        <taxon>Bacteria division TA06</taxon>
    </lineage>
</organism>
<keyword evidence="5 7" id="KW-0648">Protein biosynthesis</keyword>
<dbReference type="SUPFAM" id="SSF55261">
    <property type="entry name" value="GAD domain-like"/>
    <property type="match status" value="1"/>
</dbReference>
<dbReference type="InterPro" id="IPR004364">
    <property type="entry name" value="Aa-tRNA-synt_II"/>
</dbReference>
<dbReference type="CDD" id="cd00777">
    <property type="entry name" value="AspRS_core"/>
    <property type="match status" value="1"/>
</dbReference>
<feature type="region of interest" description="Aspartate" evidence="7">
    <location>
        <begin position="200"/>
        <end position="203"/>
    </location>
</feature>
<dbReference type="NCBIfam" id="TIGR00459">
    <property type="entry name" value="aspS_bact"/>
    <property type="match status" value="1"/>
</dbReference>
<dbReference type="GO" id="GO:0003676">
    <property type="term" value="F:nucleic acid binding"/>
    <property type="evidence" value="ECO:0007669"/>
    <property type="project" value="InterPro"/>
</dbReference>
<dbReference type="InterPro" id="IPR006195">
    <property type="entry name" value="aa-tRNA-synth_II"/>
</dbReference>
<dbReference type="Pfam" id="PF00152">
    <property type="entry name" value="tRNA-synt_2"/>
    <property type="match status" value="1"/>
</dbReference>
<dbReference type="HAMAP" id="MF_00044">
    <property type="entry name" value="Asp_tRNA_synth_type1"/>
    <property type="match status" value="1"/>
</dbReference>
<dbReference type="SUPFAM" id="SSF50249">
    <property type="entry name" value="Nucleic acid-binding proteins"/>
    <property type="match status" value="1"/>
</dbReference>
<dbReference type="Gene3D" id="3.30.1360.30">
    <property type="entry name" value="GAD-like domain"/>
    <property type="match status" value="1"/>
</dbReference>
<dbReference type="InterPro" id="IPR045864">
    <property type="entry name" value="aa-tRNA-synth_II/BPL/LPL"/>
</dbReference>
<evidence type="ECO:0000256" key="1">
    <source>
        <dbReference type="ARBA" id="ARBA00006303"/>
    </source>
</evidence>
<gene>
    <name evidence="7 9" type="primary">aspS</name>
    <name evidence="9" type="ORF">BWX89_01556</name>
</gene>
<dbReference type="InterPro" id="IPR012340">
    <property type="entry name" value="NA-bd_OB-fold"/>
</dbReference>
<dbReference type="GO" id="GO:0005524">
    <property type="term" value="F:ATP binding"/>
    <property type="evidence" value="ECO:0007669"/>
    <property type="project" value="UniProtKB-UniRule"/>
</dbReference>
<dbReference type="Proteomes" id="UP000485562">
    <property type="component" value="Unassembled WGS sequence"/>
</dbReference>
<evidence type="ECO:0000256" key="5">
    <source>
        <dbReference type="ARBA" id="ARBA00022917"/>
    </source>
</evidence>
<dbReference type="PANTHER" id="PTHR22594:SF5">
    <property type="entry name" value="ASPARTATE--TRNA LIGASE, MITOCHONDRIAL"/>
    <property type="match status" value="1"/>
</dbReference>
<feature type="binding site" evidence="7">
    <location>
        <position position="176"/>
    </location>
    <ligand>
        <name>L-aspartate</name>
        <dbReference type="ChEBI" id="CHEBI:29991"/>
    </ligand>
</feature>
<dbReference type="CDD" id="cd04317">
    <property type="entry name" value="EcAspRS_like_N"/>
    <property type="match status" value="1"/>
</dbReference>
<dbReference type="InterPro" id="IPR004524">
    <property type="entry name" value="Asp-tRNA-ligase_1"/>
</dbReference>
<feature type="domain" description="Aminoacyl-transfer RNA synthetases class-II family profile" evidence="8">
    <location>
        <begin position="153"/>
        <end position="554"/>
    </location>
</feature>
<comment type="catalytic activity">
    <reaction evidence="7">
        <text>tRNA(Asx) + L-aspartate + ATP = L-aspartyl-tRNA(Asx) + AMP + diphosphate</text>
        <dbReference type="Rhea" id="RHEA:18349"/>
        <dbReference type="Rhea" id="RHEA-COMP:9710"/>
        <dbReference type="Rhea" id="RHEA-COMP:9711"/>
        <dbReference type="ChEBI" id="CHEBI:29991"/>
        <dbReference type="ChEBI" id="CHEBI:30616"/>
        <dbReference type="ChEBI" id="CHEBI:33019"/>
        <dbReference type="ChEBI" id="CHEBI:78442"/>
        <dbReference type="ChEBI" id="CHEBI:78516"/>
        <dbReference type="ChEBI" id="CHEBI:456215"/>
        <dbReference type="EC" id="6.1.1.23"/>
    </reaction>
</comment>
<dbReference type="GO" id="GO:0050560">
    <property type="term" value="F:aspartate-tRNA(Asn) ligase activity"/>
    <property type="evidence" value="ECO:0007669"/>
    <property type="project" value="UniProtKB-EC"/>
</dbReference>
<dbReference type="InterPro" id="IPR002312">
    <property type="entry name" value="Asp/Asn-tRNA-synth_IIb"/>
</dbReference>
<protein>
    <recommendedName>
        <fullName evidence="7">Aspartate--tRNA(Asp/Asn) ligase</fullName>
        <ecNumber evidence="7">6.1.1.23</ecNumber>
    </recommendedName>
    <alternativeName>
        <fullName evidence="7">Aspartyl-tRNA synthetase</fullName>
        <shortName evidence="7">AspRS</shortName>
    </alternativeName>
    <alternativeName>
        <fullName evidence="7">Non-discriminating aspartyl-tRNA synthetase</fullName>
        <shortName evidence="7">ND-AspRS</shortName>
    </alternativeName>
</protein>
<feature type="site" description="Important for tRNA non-discrimination" evidence="7">
    <location>
        <position position="31"/>
    </location>
</feature>
<dbReference type="GO" id="GO:0006422">
    <property type="term" value="P:aspartyl-tRNA aminoacylation"/>
    <property type="evidence" value="ECO:0007669"/>
    <property type="project" value="UniProtKB-UniRule"/>
</dbReference>
<name>A0A1V6C4P1_UNCT6</name>
<comment type="subunit">
    <text evidence="7">Homodimer.</text>
</comment>
<keyword evidence="2 7" id="KW-0436">Ligase</keyword>
<feature type="binding site" evidence="7">
    <location>
        <position position="490"/>
    </location>
    <ligand>
        <name>L-aspartate</name>
        <dbReference type="ChEBI" id="CHEBI:29991"/>
    </ligand>
</feature>
<feature type="binding site" evidence="7">
    <location>
        <position position="231"/>
    </location>
    <ligand>
        <name>ATP</name>
        <dbReference type="ChEBI" id="CHEBI:30616"/>
    </ligand>
</feature>
<evidence type="ECO:0000256" key="3">
    <source>
        <dbReference type="ARBA" id="ARBA00022741"/>
    </source>
</evidence>
<comment type="similarity">
    <text evidence="1 7">Belongs to the class-II aminoacyl-tRNA synthetase family. Type 1 subfamily.</text>
</comment>
<comment type="caution">
    <text evidence="9">The sequence shown here is derived from an EMBL/GenBank/DDBJ whole genome shotgun (WGS) entry which is preliminary data.</text>
</comment>
<dbReference type="Pfam" id="PF02938">
    <property type="entry name" value="GAD"/>
    <property type="match status" value="1"/>
</dbReference>
<comment type="subcellular location">
    <subcellularLocation>
        <location evidence="7">Cytoplasm</location>
    </subcellularLocation>
</comment>
<evidence type="ECO:0000259" key="8">
    <source>
        <dbReference type="PROSITE" id="PS50862"/>
    </source>
</evidence>
<dbReference type="InterPro" id="IPR047089">
    <property type="entry name" value="Asp-tRNA-ligase_1_N"/>
</dbReference>
<accession>A0A1V6C4P1</accession>
<sequence length="590" mass="67415">MLRTHTCGQINLDDVGKKVMLAGWVSSIRDHGNIIFFDLRDRYGITQIVCNLPELTPELLELVNKVRQEFVIQISGSVVARSPETVNPKISTGSIEVILEDAKILNTSDALPFEIQEGENIGENIRLKYRYLDLRRDSIKENIIFRSDFTLKMREFFSSENFVEIETPILTKSTPEGARDFLVPSRLNPGSFYALPQSPQLFKQMLMISGFDRYYQIARCFRDEDLRSDRQPEFTQVDIEMSFIEEQDIMDISERLIKYSVEKTSNIKVDVPFPRLTYKKAIEKYGTDKPDIRFGMEIIELSESMANSGSSIIESVLQEGGRVKGLLIENGESISIKDVDNFNEFVKQKGGKGIGWIRFRENEIASPIKKSLKEQTIKNLRESLKITPGSLLFFLGGETSWVCNILGEMRTEIAKKLNLVKEEIFKFLWVVDFPLFEINPDEDRIQCVHHPFTSPQYDDIDTLDKDPLKIKSRAYDLVLNGIEIGGGSIRIHQRKLQEKIFSILGMKPEEYNEKFGFLLDALGYGAPPHGGLAFGLDRMVMILRNEESIRETIPFPKTQKGVCLLSGAPSPVDRKQISDLHIKVDFQTKQ</sequence>
<dbReference type="SUPFAM" id="SSF55681">
    <property type="entry name" value="Class II aaRS and biotin synthetases"/>
    <property type="match status" value="1"/>
</dbReference>